<accession>A0A4R6YRL2</accession>
<evidence type="ECO:0000256" key="1">
    <source>
        <dbReference type="SAM" id="MobiDB-lite"/>
    </source>
</evidence>
<proteinExistence type="predicted"/>
<dbReference type="AlphaFoldDB" id="A0A4R6YRL2"/>
<keyword evidence="3" id="KW-1185">Reference proteome</keyword>
<gene>
    <name evidence="2" type="ORF">DFR29_11271</name>
</gene>
<dbReference type="EMBL" id="SNZH01000012">
    <property type="protein sequence ID" value="TDR40757.1"/>
    <property type="molecule type" value="Genomic_DNA"/>
</dbReference>
<comment type="caution">
    <text evidence="2">The sequence shown here is derived from an EMBL/GenBank/DDBJ whole genome shotgun (WGS) entry which is preliminary data.</text>
</comment>
<dbReference type="RefSeq" id="WP_166654194.1">
    <property type="nucleotide sequence ID" value="NZ_SNZH01000012.1"/>
</dbReference>
<evidence type="ECO:0000313" key="3">
    <source>
        <dbReference type="Proteomes" id="UP000295293"/>
    </source>
</evidence>
<organism evidence="2 3">
    <name type="scientific">Tahibacter aquaticus</name>
    <dbReference type="NCBI Taxonomy" id="520092"/>
    <lineage>
        <taxon>Bacteria</taxon>
        <taxon>Pseudomonadati</taxon>
        <taxon>Pseudomonadota</taxon>
        <taxon>Gammaproteobacteria</taxon>
        <taxon>Lysobacterales</taxon>
        <taxon>Rhodanobacteraceae</taxon>
        <taxon>Tahibacter</taxon>
    </lineage>
</organism>
<name>A0A4R6YRL2_9GAMM</name>
<feature type="region of interest" description="Disordered" evidence="1">
    <location>
        <begin position="16"/>
        <end position="49"/>
    </location>
</feature>
<protein>
    <submittedName>
        <fullName evidence="2">Uncharacterized protein</fullName>
    </submittedName>
</protein>
<sequence length="49" mass="5212">MVNRVIGRLMAHELSEEEVRQVSGGDPNPTISADTASGPDCRPDDCEVG</sequence>
<evidence type="ECO:0000313" key="2">
    <source>
        <dbReference type="EMBL" id="TDR40757.1"/>
    </source>
</evidence>
<reference evidence="2 3" key="1">
    <citation type="submission" date="2019-03" db="EMBL/GenBank/DDBJ databases">
        <title>Genomic Encyclopedia of Type Strains, Phase IV (KMG-IV): sequencing the most valuable type-strain genomes for metagenomic binning, comparative biology and taxonomic classification.</title>
        <authorList>
            <person name="Goeker M."/>
        </authorList>
    </citation>
    <scope>NUCLEOTIDE SEQUENCE [LARGE SCALE GENOMIC DNA]</scope>
    <source>
        <strain evidence="2 3">DSM 21667</strain>
    </source>
</reference>
<dbReference type="Proteomes" id="UP000295293">
    <property type="component" value="Unassembled WGS sequence"/>
</dbReference>